<keyword evidence="2" id="KW-0677">Repeat</keyword>
<gene>
    <name evidence="4" type="ORF">IBL28_13035</name>
</gene>
<dbReference type="PROSITE" id="PS50206">
    <property type="entry name" value="RHODANESE_3"/>
    <property type="match status" value="2"/>
</dbReference>
<proteinExistence type="predicted"/>
<dbReference type="InterPro" id="IPR001763">
    <property type="entry name" value="Rhodanese-like_dom"/>
</dbReference>
<keyword evidence="1" id="KW-0808">Transferase</keyword>
<dbReference type="AlphaFoldDB" id="A0A926Q2U8"/>
<name>A0A926Q2U8_9FLAO</name>
<protein>
    <submittedName>
        <fullName evidence="4">Sulfurtransferase</fullName>
    </submittedName>
</protein>
<dbReference type="CDD" id="cd01449">
    <property type="entry name" value="TST_Repeat_2"/>
    <property type="match status" value="1"/>
</dbReference>
<dbReference type="GO" id="GO:0004792">
    <property type="term" value="F:thiosulfate-cyanide sulfurtransferase activity"/>
    <property type="evidence" value="ECO:0007669"/>
    <property type="project" value="TreeGrafter"/>
</dbReference>
<dbReference type="Pfam" id="PF00581">
    <property type="entry name" value="Rhodanese"/>
    <property type="match status" value="2"/>
</dbReference>
<dbReference type="PANTHER" id="PTHR11364">
    <property type="entry name" value="THIOSULFATE SULFERTANSFERASE"/>
    <property type="match status" value="1"/>
</dbReference>
<evidence type="ECO:0000259" key="3">
    <source>
        <dbReference type="PROSITE" id="PS50206"/>
    </source>
</evidence>
<dbReference type="InterPro" id="IPR045078">
    <property type="entry name" value="TST/MPST-like"/>
</dbReference>
<comment type="caution">
    <text evidence="4">The sequence shown here is derived from an EMBL/GenBank/DDBJ whole genome shotgun (WGS) entry which is preliminary data.</text>
</comment>
<accession>A0A926Q2U8</accession>
<dbReference type="Gene3D" id="3.40.250.10">
    <property type="entry name" value="Rhodanese-like domain"/>
    <property type="match status" value="2"/>
</dbReference>
<evidence type="ECO:0000256" key="2">
    <source>
        <dbReference type="ARBA" id="ARBA00022737"/>
    </source>
</evidence>
<evidence type="ECO:0000256" key="1">
    <source>
        <dbReference type="ARBA" id="ARBA00022679"/>
    </source>
</evidence>
<dbReference type="EMBL" id="JACVDC010000040">
    <property type="protein sequence ID" value="MBC9796898.1"/>
    <property type="molecule type" value="Genomic_DNA"/>
</dbReference>
<reference evidence="4 5" key="1">
    <citation type="submission" date="2020-09" db="EMBL/GenBank/DDBJ databases">
        <title>Sinomicrobium weinanense sp. nov., a halophilic bacteria isolated from saline-alkali soil.</title>
        <authorList>
            <person name="Wu P."/>
            <person name="Ren H."/>
            <person name="Mei Y."/>
            <person name="Liang Y."/>
            <person name="Chen Z."/>
        </authorList>
    </citation>
    <scope>NUCLEOTIDE SEQUENCE [LARGE SCALE GENOMIC DNA]</scope>
    <source>
        <strain evidence="4 5">FJxs</strain>
    </source>
</reference>
<feature type="domain" description="Rhodanese" evidence="3">
    <location>
        <begin position="168"/>
        <end position="281"/>
    </location>
</feature>
<keyword evidence="5" id="KW-1185">Reference proteome</keyword>
<sequence length="282" mass="31161">MNTNISPIIQPEELLELRGTKDMVIVNAGNGKDAKNSYDKKHLKGAIFADLNTQLSDIKEDASNGGRHPLPVPEKFSRTLTTLGISPESHVVIYDDKNGANAAARFWWMMRSAGHEKVQVLNGGFQAAEKAGFPMSSQQETATKNNPCNIEQWQWPLADLDEVERASQNGEQLIIDVRDNDRYLGIREPIDLIAGHIPGAINVPFHNNLDEEGRFKPPSELKTYYENISGNTSPDHIIVHCGSGVTACHTILAMAYAGLPVPKLYTGSWSEWSRNNKTIKTG</sequence>
<dbReference type="PANTHER" id="PTHR11364:SF27">
    <property type="entry name" value="SULFURTRANSFERASE"/>
    <property type="match status" value="1"/>
</dbReference>
<dbReference type="Proteomes" id="UP000653730">
    <property type="component" value="Unassembled WGS sequence"/>
</dbReference>
<dbReference type="InterPro" id="IPR036873">
    <property type="entry name" value="Rhodanese-like_dom_sf"/>
</dbReference>
<evidence type="ECO:0000313" key="5">
    <source>
        <dbReference type="Proteomes" id="UP000653730"/>
    </source>
</evidence>
<organism evidence="4 5">
    <name type="scientific">Sinomicrobium weinanense</name>
    <dbReference type="NCBI Taxonomy" id="2842200"/>
    <lineage>
        <taxon>Bacteria</taxon>
        <taxon>Pseudomonadati</taxon>
        <taxon>Bacteroidota</taxon>
        <taxon>Flavobacteriia</taxon>
        <taxon>Flavobacteriales</taxon>
        <taxon>Flavobacteriaceae</taxon>
        <taxon>Sinomicrobium</taxon>
    </lineage>
</organism>
<dbReference type="CDD" id="cd01448">
    <property type="entry name" value="TST_Repeat_1"/>
    <property type="match status" value="1"/>
</dbReference>
<feature type="domain" description="Rhodanese" evidence="3">
    <location>
        <begin position="31"/>
        <end position="137"/>
    </location>
</feature>
<dbReference type="SUPFAM" id="SSF52821">
    <property type="entry name" value="Rhodanese/Cell cycle control phosphatase"/>
    <property type="match status" value="2"/>
</dbReference>
<dbReference type="RefSeq" id="WP_187966038.1">
    <property type="nucleotide sequence ID" value="NZ_JACVDC010000040.1"/>
</dbReference>
<evidence type="ECO:0000313" key="4">
    <source>
        <dbReference type="EMBL" id="MBC9796898.1"/>
    </source>
</evidence>
<dbReference type="SMART" id="SM00450">
    <property type="entry name" value="RHOD"/>
    <property type="match status" value="2"/>
</dbReference>